<proteinExistence type="inferred from homology"/>
<dbReference type="InterPro" id="IPR008271">
    <property type="entry name" value="Ser/Thr_kinase_AS"/>
</dbReference>
<dbReference type="PROSITE" id="PS00108">
    <property type="entry name" value="PROTEIN_KINASE_ST"/>
    <property type="match status" value="1"/>
</dbReference>
<dbReference type="EMBL" id="GG662323">
    <property type="protein sequence ID" value="EAR82124.2"/>
    <property type="molecule type" value="Genomic_DNA"/>
</dbReference>
<comment type="similarity">
    <text evidence="1">Belongs to the protein kinase superfamily. AGC Ser/Thr protein kinase family.</text>
</comment>
<comment type="catalytic activity">
    <reaction evidence="10">
        <text>L-seryl-[protein] + ATP = O-phospho-L-seryl-[protein] + ADP + H(+)</text>
        <dbReference type="Rhea" id="RHEA:17989"/>
        <dbReference type="Rhea" id="RHEA-COMP:9863"/>
        <dbReference type="Rhea" id="RHEA-COMP:11604"/>
        <dbReference type="ChEBI" id="CHEBI:15378"/>
        <dbReference type="ChEBI" id="CHEBI:29999"/>
        <dbReference type="ChEBI" id="CHEBI:30616"/>
        <dbReference type="ChEBI" id="CHEBI:83421"/>
        <dbReference type="ChEBI" id="CHEBI:456216"/>
        <dbReference type="EC" id="2.7.11.1"/>
    </reaction>
</comment>
<dbReference type="AlphaFoldDB" id="Q22A18"/>
<dbReference type="PROSITE" id="PS50011">
    <property type="entry name" value="PROTEIN_KINASE_DOM"/>
    <property type="match status" value="1"/>
</dbReference>
<feature type="binding site" evidence="11">
    <location>
        <position position="52"/>
    </location>
    <ligand>
        <name>ATP</name>
        <dbReference type="ChEBI" id="CHEBI:30616"/>
    </ligand>
</feature>
<dbReference type="Proteomes" id="UP000009168">
    <property type="component" value="Unassembled WGS sequence"/>
</dbReference>
<protein>
    <recommendedName>
        <fullName evidence="2">non-specific serine/threonine protein kinase</fullName>
        <ecNumber evidence="2">2.7.11.1</ecNumber>
    </recommendedName>
</protein>
<dbReference type="Gene3D" id="1.10.510.10">
    <property type="entry name" value="Transferase(Phosphotransferase) domain 1"/>
    <property type="match status" value="1"/>
</dbReference>
<dbReference type="GO" id="GO:0005524">
    <property type="term" value="F:ATP binding"/>
    <property type="evidence" value="ECO:0007669"/>
    <property type="project" value="UniProtKB-UniRule"/>
</dbReference>
<evidence type="ECO:0000256" key="11">
    <source>
        <dbReference type="PROSITE-ProRule" id="PRU10141"/>
    </source>
</evidence>
<dbReference type="SMART" id="SM00133">
    <property type="entry name" value="S_TK_X"/>
    <property type="match status" value="1"/>
</dbReference>
<evidence type="ECO:0000256" key="1">
    <source>
        <dbReference type="ARBA" id="ARBA00009903"/>
    </source>
</evidence>
<evidence type="ECO:0000313" key="15">
    <source>
        <dbReference type="EMBL" id="EAR82124.2"/>
    </source>
</evidence>
<dbReference type="HOGENOM" id="CLU_000288_63_5_1"/>
<dbReference type="SMART" id="SM00220">
    <property type="entry name" value="S_TKc"/>
    <property type="match status" value="1"/>
</dbReference>
<reference evidence="16" key="1">
    <citation type="journal article" date="2006" name="PLoS Biol.">
        <title>Macronuclear genome sequence of the ciliate Tetrahymena thermophila, a model eukaryote.</title>
        <authorList>
            <person name="Eisen J.A."/>
            <person name="Coyne R.S."/>
            <person name="Wu M."/>
            <person name="Wu D."/>
            <person name="Thiagarajan M."/>
            <person name="Wortman J.R."/>
            <person name="Badger J.H."/>
            <person name="Ren Q."/>
            <person name="Amedeo P."/>
            <person name="Jones K.M."/>
            <person name="Tallon L.J."/>
            <person name="Delcher A.L."/>
            <person name="Salzberg S.L."/>
            <person name="Silva J.C."/>
            <person name="Haas B.J."/>
            <person name="Majoros W.H."/>
            <person name="Farzad M."/>
            <person name="Carlton J.M."/>
            <person name="Smith R.K. Jr."/>
            <person name="Garg J."/>
            <person name="Pearlman R.E."/>
            <person name="Karrer K.M."/>
            <person name="Sun L."/>
            <person name="Manning G."/>
            <person name="Elde N.C."/>
            <person name="Turkewitz A.P."/>
            <person name="Asai D.J."/>
            <person name="Wilkes D.E."/>
            <person name="Wang Y."/>
            <person name="Cai H."/>
            <person name="Collins K."/>
            <person name="Stewart B.A."/>
            <person name="Lee S.R."/>
            <person name="Wilamowska K."/>
            <person name="Weinberg Z."/>
            <person name="Ruzzo W.L."/>
            <person name="Wloga D."/>
            <person name="Gaertig J."/>
            <person name="Frankel J."/>
            <person name="Tsao C.-C."/>
            <person name="Gorovsky M.A."/>
            <person name="Keeling P.J."/>
            <person name="Waller R.F."/>
            <person name="Patron N.J."/>
            <person name="Cherry J.M."/>
            <person name="Stover N.A."/>
            <person name="Krieger C.J."/>
            <person name="del Toro C."/>
            <person name="Ryder H.F."/>
            <person name="Williamson S.C."/>
            <person name="Barbeau R.A."/>
            <person name="Hamilton E.P."/>
            <person name="Orias E."/>
        </authorList>
    </citation>
    <scope>NUCLEOTIDE SEQUENCE [LARGE SCALE GENOMIC DNA]</scope>
    <source>
        <strain evidence="16">SB210</strain>
    </source>
</reference>
<evidence type="ECO:0000256" key="4">
    <source>
        <dbReference type="ARBA" id="ARBA00022553"/>
    </source>
</evidence>
<keyword evidence="3 12" id="KW-0723">Serine/threonine-protein kinase</keyword>
<evidence type="ECO:0000256" key="3">
    <source>
        <dbReference type="ARBA" id="ARBA00022527"/>
    </source>
</evidence>
<dbReference type="InterPro" id="IPR000719">
    <property type="entry name" value="Prot_kinase_dom"/>
</dbReference>
<accession>Q22A18</accession>
<dbReference type="InterPro" id="IPR011009">
    <property type="entry name" value="Kinase-like_dom_sf"/>
</dbReference>
<keyword evidence="8 11" id="KW-0067">ATP-binding</keyword>
<dbReference type="PROSITE" id="PS00107">
    <property type="entry name" value="PROTEIN_KINASE_ATP"/>
    <property type="match status" value="1"/>
</dbReference>
<comment type="catalytic activity">
    <reaction evidence="9">
        <text>L-threonyl-[protein] + ATP = O-phospho-L-threonyl-[protein] + ADP + H(+)</text>
        <dbReference type="Rhea" id="RHEA:46608"/>
        <dbReference type="Rhea" id="RHEA-COMP:11060"/>
        <dbReference type="Rhea" id="RHEA-COMP:11605"/>
        <dbReference type="ChEBI" id="CHEBI:15378"/>
        <dbReference type="ChEBI" id="CHEBI:30013"/>
        <dbReference type="ChEBI" id="CHEBI:30616"/>
        <dbReference type="ChEBI" id="CHEBI:61977"/>
        <dbReference type="ChEBI" id="CHEBI:456216"/>
        <dbReference type="EC" id="2.7.11.1"/>
    </reaction>
</comment>
<evidence type="ECO:0000256" key="6">
    <source>
        <dbReference type="ARBA" id="ARBA00022741"/>
    </source>
</evidence>
<feature type="domain" description="AGC-kinase C-terminal" evidence="14">
    <location>
        <begin position="279"/>
        <end position="348"/>
    </location>
</feature>
<evidence type="ECO:0000259" key="14">
    <source>
        <dbReference type="PROSITE" id="PS51285"/>
    </source>
</evidence>
<dbReference type="PROSITE" id="PS51285">
    <property type="entry name" value="AGC_KINASE_CTER"/>
    <property type="match status" value="1"/>
</dbReference>
<gene>
    <name evidence="15" type="ORF">TTHERM_01298470</name>
</gene>
<evidence type="ECO:0000256" key="12">
    <source>
        <dbReference type="RuleBase" id="RU000304"/>
    </source>
</evidence>
<dbReference type="OrthoDB" id="63267at2759"/>
<evidence type="ECO:0000313" key="16">
    <source>
        <dbReference type="Proteomes" id="UP000009168"/>
    </source>
</evidence>
<dbReference type="STRING" id="312017.Q22A18"/>
<dbReference type="FunFam" id="1.10.510.10:FF:000008">
    <property type="entry name" value="Non-specific serine/threonine protein kinase"/>
    <property type="match status" value="1"/>
</dbReference>
<sequence length="349" mass="40838">MDTENNQFMNYNNPDKKMVIEDFFMKAVLGKGSFAKVILVKKKDNGKFYAIKVLKKSKLEKQRHIDNVIAERNILVGVNHPFVIQLHYSFQNSEKLYFVLEFCPGGELFNLLHKAQKFTEDQTRFYIAQIVLAIEHLHSLNIIYRDLKPENVMIDFDGYIRITDFGLSKNNISNHEKTYSVCGTPEYLAPEILTMQGHEKSADWWSLGALIYELLTGLPPFYNQNREVMYELIKNQNVNIPDYISPICKDLIYRLLQKNPENRLGKNGAFEIKNHPWLQDVDWEILLRKEYRPPFIPILDNIVANFPVDFTQQPIDSVDPFQSVKQLNQNNNIGGFTYNQSQNREMDFQ</sequence>
<dbReference type="GO" id="GO:0004674">
    <property type="term" value="F:protein serine/threonine kinase activity"/>
    <property type="evidence" value="ECO:0007669"/>
    <property type="project" value="UniProtKB-KW"/>
</dbReference>
<dbReference type="FunFam" id="3.30.200.20:FF:000524">
    <property type="entry name" value="Non-specific serine/threonine protein kinase"/>
    <property type="match status" value="1"/>
</dbReference>
<dbReference type="PANTHER" id="PTHR24351">
    <property type="entry name" value="RIBOSOMAL PROTEIN S6 KINASE"/>
    <property type="match status" value="1"/>
</dbReference>
<name>Q22A18_TETTS</name>
<evidence type="ECO:0000256" key="7">
    <source>
        <dbReference type="ARBA" id="ARBA00022777"/>
    </source>
</evidence>
<evidence type="ECO:0000256" key="8">
    <source>
        <dbReference type="ARBA" id="ARBA00022840"/>
    </source>
</evidence>
<keyword evidence="5" id="KW-0808">Transferase</keyword>
<evidence type="ECO:0000256" key="9">
    <source>
        <dbReference type="ARBA" id="ARBA00047899"/>
    </source>
</evidence>
<organism evidence="15 16">
    <name type="scientific">Tetrahymena thermophila (strain SB210)</name>
    <dbReference type="NCBI Taxonomy" id="312017"/>
    <lineage>
        <taxon>Eukaryota</taxon>
        <taxon>Sar</taxon>
        <taxon>Alveolata</taxon>
        <taxon>Ciliophora</taxon>
        <taxon>Intramacronucleata</taxon>
        <taxon>Oligohymenophorea</taxon>
        <taxon>Hymenostomatida</taxon>
        <taxon>Tetrahymenina</taxon>
        <taxon>Tetrahymenidae</taxon>
        <taxon>Tetrahymena</taxon>
    </lineage>
</organism>
<keyword evidence="16" id="KW-1185">Reference proteome</keyword>
<dbReference type="SUPFAM" id="SSF56112">
    <property type="entry name" value="Protein kinase-like (PK-like)"/>
    <property type="match status" value="1"/>
</dbReference>
<keyword evidence="4" id="KW-0597">Phosphoprotein</keyword>
<dbReference type="KEGG" id="tet:TTHERM_01298470"/>
<dbReference type="InParanoid" id="Q22A18"/>
<evidence type="ECO:0000256" key="10">
    <source>
        <dbReference type="ARBA" id="ARBA00048679"/>
    </source>
</evidence>
<dbReference type="Pfam" id="PF00069">
    <property type="entry name" value="Pkinase"/>
    <property type="match status" value="1"/>
</dbReference>
<keyword evidence="7 15" id="KW-0418">Kinase</keyword>
<dbReference type="EC" id="2.7.11.1" evidence="2"/>
<dbReference type="eggNOG" id="KOG0598">
    <property type="taxonomic scope" value="Eukaryota"/>
</dbReference>
<dbReference type="Gene3D" id="3.30.200.20">
    <property type="entry name" value="Phosphorylase Kinase, domain 1"/>
    <property type="match status" value="1"/>
</dbReference>
<dbReference type="InterPro" id="IPR045270">
    <property type="entry name" value="STKc_AGC"/>
</dbReference>
<dbReference type="InterPro" id="IPR000961">
    <property type="entry name" value="AGC-kinase_C"/>
</dbReference>
<evidence type="ECO:0000256" key="2">
    <source>
        <dbReference type="ARBA" id="ARBA00012513"/>
    </source>
</evidence>
<dbReference type="InterPro" id="IPR017441">
    <property type="entry name" value="Protein_kinase_ATP_BS"/>
</dbReference>
<evidence type="ECO:0000256" key="5">
    <source>
        <dbReference type="ARBA" id="ARBA00022679"/>
    </source>
</evidence>
<dbReference type="GeneID" id="7830174"/>
<feature type="domain" description="Protein kinase" evidence="13">
    <location>
        <begin position="23"/>
        <end position="278"/>
    </location>
</feature>
<dbReference type="RefSeq" id="XP_001029787.2">
    <property type="nucleotide sequence ID" value="XM_001029787.2"/>
</dbReference>
<evidence type="ECO:0000259" key="13">
    <source>
        <dbReference type="PROSITE" id="PS50011"/>
    </source>
</evidence>
<keyword evidence="6 11" id="KW-0547">Nucleotide-binding</keyword>
<dbReference type="CDD" id="cd05123">
    <property type="entry name" value="STKc_AGC"/>
    <property type="match status" value="1"/>
</dbReference>